<keyword evidence="3" id="KW-1185">Reference proteome</keyword>
<feature type="region of interest" description="Disordered" evidence="1">
    <location>
        <begin position="197"/>
        <end position="217"/>
    </location>
</feature>
<accession>A0A1W5CT09</accession>
<feature type="compositionally biased region" description="Low complexity" evidence="1">
    <location>
        <begin position="10"/>
        <end position="25"/>
    </location>
</feature>
<sequence length="784" mass="86747">MTSSEDAHPVKPSSPLTSSPSPVLSKARRSTNSEAIRDHLPHLGNESPLVQSLTSTLLPPPITPAPRSVTSANGSRPSLYKQIDSRSGIPSPSLVSEGRPDEPRSTILRAFVPHVAVYASSDTEDLIRGKGVEGGLQELLRCFGERIQGKVVIRDSVGASRGWEDFGIRFFNLGDDPTHSGTGTLAHAVQADRQANGVPRDTDHISSLPTPGKSDRPMMDLDQVIDHYLSSDAPVQADQREADYVSFKTPRQESSTSTSPFFAIYLRKLLSGMPMVAHETFSHPVACVIAISSHSPAPIEALRQLYSNTSQGDRRVPGWVSNEYLRYYVLVHDEDTDDITKSTSLFEQMKRHFGLHCHLLRLRSSQCIPTDDESFRVPSCDWLSASEEFSDILKKEDAEDIEDPNKFVFESDAAAIRTFLREMVTQSIVPFMENRVAVWNDQVASRRRGISGRFMSLSKRWTGFGSARGSPSIGASGSASLSGNNYDPVHGYYPPETPEATMRRLADYAFMLRDWKLSQSTYELLKSDFGNDKAWRYHAGANEMSAISMLLIPQALSFRNQSEALDQMLDTASYSYLSRCSSAYGTVRCLIMAVELLRTRGAAAAEEAAKWAMRLLEFAILSPIAEALVVERVAECYKSRLGAGTHEWGLRRRKAALWCVLASDAWLRLERDSQAKLRLQDASALYGRFEKYSRTLPFAEMQNFWEKLESVLRSRSGDSGAVGDEMTEKLGHGLLVGEKDGQIGVLDHHQSWATRPGHGPAEGGLSSTASRTYGFSSAKDEDFE</sequence>
<dbReference type="EMBL" id="FWEW01000197">
    <property type="protein sequence ID" value="SLM33996.1"/>
    <property type="molecule type" value="Genomic_DNA"/>
</dbReference>
<dbReference type="InterPro" id="IPR024420">
    <property type="entry name" value="TRAPP_III_complex_Trs85"/>
</dbReference>
<organism evidence="2 3">
    <name type="scientific">Lasallia pustulata</name>
    <dbReference type="NCBI Taxonomy" id="136370"/>
    <lineage>
        <taxon>Eukaryota</taxon>
        <taxon>Fungi</taxon>
        <taxon>Dikarya</taxon>
        <taxon>Ascomycota</taxon>
        <taxon>Pezizomycotina</taxon>
        <taxon>Lecanoromycetes</taxon>
        <taxon>OSLEUM clade</taxon>
        <taxon>Umbilicariomycetidae</taxon>
        <taxon>Umbilicariales</taxon>
        <taxon>Umbilicariaceae</taxon>
        <taxon>Lasallia</taxon>
    </lineage>
</organism>
<evidence type="ECO:0000256" key="1">
    <source>
        <dbReference type="SAM" id="MobiDB-lite"/>
    </source>
</evidence>
<dbReference type="Pfam" id="PF12739">
    <property type="entry name" value="TRAPPC-Trs85"/>
    <property type="match status" value="1"/>
</dbReference>
<protein>
    <submittedName>
        <fullName evidence="2">TRAPP III complex, Trs85</fullName>
    </submittedName>
</protein>
<evidence type="ECO:0000313" key="3">
    <source>
        <dbReference type="Proteomes" id="UP000192927"/>
    </source>
</evidence>
<dbReference type="Proteomes" id="UP000192927">
    <property type="component" value="Unassembled WGS sequence"/>
</dbReference>
<feature type="compositionally biased region" description="Polar residues" evidence="1">
    <location>
        <begin position="765"/>
        <end position="775"/>
    </location>
</feature>
<dbReference type="PANTHER" id="PTHR12975:SF6">
    <property type="entry name" value="TRAFFICKING PROTEIN PARTICLE COMPLEX SUBUNIT 8"/>
    <property type="match status" value="1"/>
</dbReference>
<dbReference type="PANTHER" id="PTHR12975">
    <property type="entry name" value="TRANSPORT PROTEIN TRAPP"/>
    <property type="match status" value="1"/>
</dbReference>
<dbReference type="AlphaFoldDB" id="A0A1W5CT09"/>
<proteinExistence type="predicted"/>
<feature type="compositionally biased region" description="Low complexity" evidence="1">
    <location>
        <begin position="47"/>
        <end position="57"/>
    </location>
</feature>
<reference evidence="3" key="1">
    <citation type="submission" date="2017-03" db="EMBL/GenBank/DDBJ databases">
        <authorList>
            <person name="Sharma R."/>
            <person name="Thines M."/>
        </authorList>
    </citation>
    <scope>NUCLEOTIDE SEQUENCE [LARGE SCALE GENOMIC DNA]</scope>
</reference>
<feature type="region of interest" description="Disordered" evidence="1">
    <location>
        <begin position="1"/>
        <end position="101"/>
    </location>
</feature>
<name>A0A1W5CT09_9LECA</name>
<dbReference type="GO" id="GO:1990072">
    <property type="term" value="C:TRAPPIII protein complex"/>
    <property type="evidence" value="ECO:0007669"/>
    <property type="project" value="TreeGrafter"/>
</dbReference>
<evidence type="ECO:0000313" key="2">
    <source>
        <dbReference type="EMBL" id="SLM33996.1"/>
    </source>
</evidence>
<feature type="region of interest" description="Disordered" evidence="1">
    <location>
        <begin position="751"/>
        <end position="784"/>
    </location>
</feature>